<gene>
    <name evidence="3" type="ORF">CAUS1442_LOCUS57</name>
</gene>
<dbReference type="EMBL" id="HBEF01000071">
    <property type="protein sequence ID" value="CAD8327962.1"/>
    <property type="molecule type" value="Transcribed_RNA"/>
</dbReference>
<proteinExistence type="predicted"/>
<feature type="domain" description="Methyltransferase" evidence="2">
    <location>
        <begin position="48"/>
        <end position="137"/>
    </location>
</feature>
<dbReference type="GO" id="GO:0016740">
    <property type="term" value="F:transferase activity"/>
    <property type="evidence" value="ECO:0007669"/>
    <property type="project" value="UniProtKB-KW"/>
</dbReference>
<dbReference type="PANTHER" id="PTHR43861">
    <property type="entry name" value="TRANS-ACONITATE 2-METHYLTRANSFERASE-RELATED"/>
    <property type="match status" value="1"/>
</dbReference>
<dbReference type="InterPro" id="IPR041698">
    <property type="entry name" value="Methyltransf_25"/>
</dbReference>
<dbReference type="Pfam" id="PF13649">
    <property type="entry name" value="Methyltransf_25"/>
    <property type="match status" value="1"/>
</dbReference>
<dbReference type="SUPFAM" id="SSF53335">
    <property type="entry name" value="S-adenosyl-L-methionine-dependent methyltransferases"/>
    <property type="match status" value="1"/>
</dbReference>
<dbReference type="PANTHER" id="PTHR43861:SF3">
    <property type="entry name" value="PUTATIVE (AFU_ORTHOLOGUE AFUA_2G14390)-RELATED"/>
    <property type="match status" value="1"/>
</dbReference>
<dbReference type="CDD" id="cd02440">
    <property type="entry name" value="AdoMet_MTases"/>
    <property type="match status" value="1"/>
</dbReference>
<dbReference type="InterPro" id="IPR029063">
    <property type="entry name" value="SAM-dependent_MTases_sf"/>
</dbReference>
<dbReference type="Gene3D" id="3.40.50.150">
    <property type="entry name" value="Vaccinia Virus protein VP39"/>
    <property type="match status" value="1"/>
</dbReference>
<evidence type="ECO:0000259" key="2">
    <source>
        <dbReference type="Pfam" id="PF13649"/>
    </source>
</evidence>
<accession>A0A7R9ZHN6</accession>
<sequence length="211" mass="23024">MKGNFWDERYGKEAVGDDFAYGKQPNDFLAQTVESMKLTGAGKRCLLLADGEGRNGVFMAKQGYQVVSVDFSKVGMDKAQRLAKDECVTIETIVADLAQYDLGTQKWDCIVGISCHLPAPIRTKVLEAIPASLKPGGRFILECYTPKQLEFKTGGPPGPEMMYSSDILSKAFGSALVTEKNEEIVREVVEGTYHTGKAAVVQFIGKKEGAE</sequence>
<dbReference type="AlphaFoldDB" id="A0A7R9ZHN6"/>
<reference evidence="3" key="1">
    <citation type="submission" date="2021-01" db="EMBL/GenBank/DDBJ databases">
        <authorList>
            <person name="Corre E."/>
            <person name="Pelletier E."/>
            <person name="Niang G."/>
            <person name="Scheremetjew M."/>
            <person name="Finn R."/>
            <person name="Kale V."/>
            <person name="Holt S."/>
            <person name="Cochrane G."/>
            <person name="Meng A."/>
            <person name="Brown T."/>
            <person name="Cohen L."/>
        </authorList>
    </citation>
    <scope>NUCLEOTIDE SEQUENCE</scope>
    <source>
        <strain evidence="3">CCMP3328</strain>
    </source>
</reference>
<name>A0A7R9ZHN6_9STRA</name>
<organism evidence="3">
    <name type="scientific">Craspedostauros australis</name>
    <dbReference type="NCBI Taxonomy" id="1486917"/>
    <lineage>
        <taxon>Eukaryota</taxon>
        <taxon>Sar</taxon>
        <taxon>Stramenopiles</taxon>
        <taxon>Ochrophyta</taxon>
        <taxon>Bacillariophyta</taxon>
        <taxon>Bacillariophyceae</taxon>
        <taxon>Bacillariophycidae</taxon>
        <taxon>Naviculales</taxon>
        <taxon>Naviculaceae</taxon>
        <taxon>Craspedostauros</taxon>
    </lineage>
</organism>
<keyword evidence="1" id="KW-0808">Transferase</keyword>
<evidence type="ECO:0000313" key="3">
    <source>
        <dbReference type="EMBL" id="CAD8327962.1"/>
    </source>
</evidence>
<protein>
    <recommendedName>
        <fullName evidence="2">Methyltransferase domain-containing protein</fullName>
    </recommendedName>
</protein>
<evidence type="ECO:0000256" key="1">
    <source>
        <dbReference type="ARBA" id="ARBA00022679"/>
    </source>
</evidence>